<evidence type="ECO:0000313" key="2">
    <source>
        <dbReference type="Proteomes" id="UP000789405"/>
    </source>
</evidence>
<proteinExistence type="predicted"/>
<name>A0A9N9HGX3_9GLOM</name>
<dbReference type="AlphaFoldDB" id="A0A9N9HGX3"/>
<reference evidence="1" key="1">
    <citation type="submission" date="2021-06" db="EMBL/GenBank/DDBJ databases">
        <authorList>
            <person name="Kallberg Y."/>
            <person name="Tangrot J."/>
            <person name="Rosling A."/>
        </authorList>
    </citation>
    <scope>NUCLEOTIDE SEQUENCE</scope>
    <source>
        <strain evidence="1">MA453B</strain>
    </source>
</reference>
<feature type="non-terminal residue" evidence="1">
    <location>
        <position position="1"/>
    </location>
</feature>
<gene>
    <name evidence="1" type="ORF">DERYTH_LOCUS12091</name>
</gene>
<dbReference type="EMBL" id="CAJVPY010007775">
    <property type="protein sequence ID" value="CAG8685638.1"/>
    <property type="molecule type" value="Genomic_DNA"/>
</dbReference>
<comment type="caution">
    <text evidence="1">The sequence shown here is derived from an EMBL/GenBank/DDBJ whole genome shotgun (WGS) entry which is preliminary data.</text>
</comment>
<sequence>VTDNKLSSITWTKLFLGELQDLCIVCSLATNKNKEKLNTNLKAYFEKRKEKLSAMLFRDEVGMNNSDNNVNLSN</sequence>
<accession>A0A9N9HGX3</accession>
<dbReference type="Proteomes" id="UP000789405">
    <property type="component" value="Unassembled WGS sequence"/>
</dbReference>
<evidence type="ECO:0000313" key="1">
    <source>
        <dbReference type="EMBL" id="CAG8685638.1"/>
    </source>
</evidence>
<organism evidence="1 2">
    <name type="scientific">Dentiscutata erythropus</name>
    <dbReference type="NCBI Taxonomy" id="1348616"/>
    <lineage>
        <taxon>Eukaryota</taxon>
        <taxon>Fungi</taxon>
        <taxon>Fungi incertae sedis</taxon>
        <taxon>Mucoromycota</taxon>
        <taxon>Glomeromycotina</taxon>
        <taxon>Glomeromycetes</taxon>
        <taxon>Diversisporales</taxon>
        <taxon>Gigasporaceae</taxon>
        <taxon>Dentiscutata</taxon>
    </lineage>
</organism>
<keyword evidence="2" id="KW-1185">Reference proteome</keyword>
<protein>
    <submittedName>
        <fullName evidence="1">15633_t:CDS:1</fullName>
    </submittedName>
</protein>